<evidence type="ECO:0000313" key="3">
    <source>
        <dbReference type="Proteomes" id="UP000639010"/>
    </source>
</evidence>
<comment type="caution">
    <text evidence="2">The sequence shown here is derived from an EMBL/GenBank/DDBJ whole genome shotgun (WGS) entry which is preliminary data.</text>
</comment>
<feature type="domain" description="Glycosyl transferase family 1" evidence="1">
    <location>
        <begin position="181"/>
        <end position="299"/>
    </location>
</feature>
<gene>
    <name evidence="2" type="ORF">H4684_003064</name>
</gene>
<reference evidence="2 3" key="1">
    <citation type="submission" date="2020-10" db="EMBL/GenBank/DDBJ databases">
        <title>Genomic Encyclopedia of Type Strains, Phase IV (KMG-IV): sequencing the most valuable type-strain genomes for metagenomic binning, comparative biology and taxonomic classification.</title>
        <authorList>
            <person name="Goeker M."/>
        </authorList>
    </citation>
    <scope>NUCLEOTIDE SEQUENCE [LARGE SCALE GENOMIC DNA]</scope>
    <source>
        <strain evidence="2 3">DSM 4194</strain>
    </source>
</reference>
<dbReference type="PANTHER" id="PTHR12526:SF638">
    <property type="entry name" value="SPORE COAT PROTEIN SA"/>
    <property type="match status" value="1"/>
</dbReference>
<proteinExistence type="predicted"/>
<protein>
    <submittedName>
        <fullName evidence="2">Glycosyltransferase involved in cell wall biosynthesis</fullName>
    </submittedName>
</protein>
<evidence type="ECO:0000259" key="1">
    <source>
        <dbReference type="Pfam" id="PF00534"/>
    </source>
</evidence>
<dbReference type="CDD" id="cd03801">
    <property type="entry name" value="GT4_PimA-like"/>
    <property type="match status" value="1"/>
</dbReference>
<dbReference type="RefSeq" id="WP_192624399.1">
    <property type="nucleotide sequence ID" value="NZ_JADBGG010000026.1"/>
</dbReference>
<dbReference type="SUPFAM" id="SSF53756">
    <property type="entry name" value="UDP-Glycosyltransferase/glycogen phosphorylase"/>
    <property type="match status" value="1"/>
</dbReference>
<keyword evidence="3" id="KW-1185">Reference proteome</keyword>
<sequence>MRQRQGLEYWAGLSREHLPDNGHLRATGNLRREANEPHWAWLEERIASLCAEWPGEQVALLRGAAKGFAAIIREASGYDTMIAFGLNAAICAYLAGIPTAYFTYGGDIRVVLADAGGTDPVASALFRRILESPAFVIEAYGCDAEIHGVLKRNGLVRKSRYAFLPNINRPLFSRASGANRARRELGVPEDALVAFLPSRINYRWKGSDRFLEAFADVCLRFPELRLVVAGWGDDYAAARAFIEARGISSQVLIMDGAVSKPVLRDYMSAADLVVDQFVVGSLGSVSFEAMCLGKPVLTHLGNFNRFGYPSCPPVIQAESREEIVQALERACTDRAWLESRGRAAAKWYGEVYSEERLSRSVDLLAGPGPDAWLALVEEWGRGEREKTFPVPGSGSSFTVRRWPAPYVAGLAFANDCEYFSWEHFCELHRWLNNRGVETAFGAGLGLPVSDSLWFFNENEDGGFSLFHGTDHERYGEHADELRELVSLGILDTIHAYGGFDIRGGFTRAHAQAALRELEGVGVRMEVWSNHGNTNNRQNIGGLWPNPYQAGDLPGSPAYHADLLERAGVRFYWLDGFCTNKFCLGVRDGSGYRDDLACDDPDDVWGNRLLVHDTLRDGRRVLGFRRFRGLRPQAPDVRSLGRQLSESNLAHLEDLGGGIVVYQHMGCDRTAEGAAVCCATECFPDDAVEGMERLARRYHEGRIWVAPLSRFLAYQAMCEDLRIDTEPAGAGIRLVLSGARLDLRPKDCQGLSICMTGPDPVAEMVCLDGDGRRTRLSHEVRFGKDGLRTLVVPLEEFPDYPF</sequence>
<name>A0ABR9H6R1_9BACT</name>
<dbReference type="InterPro" id="IPR001296">
    <property type="entry name" value="Glyco_trans_1"/>
</dbReference>
<dbReference type="Pfam" id="PF00534">
    <property type="entry name" value="Glycos_transf_1"/>
    <property type="match status" value="1"/>
</dbReference>
<dbReference type="EMBL" id="JADBGG010000026">
    <property type="protein sequence ID" value="MBE1426399.1"/>
    <property type="molecule type" value="Genomic_DNA"/>
</dbReference>
<dbReference type="Gene3D" id="3.40.50.2000">
    <property type="entry name" value="Glycogen Phosphorylase B"/>
    <property type="match status" value="1"/>
</dbReference>
<dbReference type="Proteomes" id="UP000639010">
    <property type="component" value="Unassembled WGS sequence"/>
</dbReference>
<evidence type="ECO:0000313" key="2">
    <source>
        <dbReference type="EMBL" id="MBE1426399.1"/>
    </source>
</evidence>
<dbReference type="PANTHER" id="PTHR12526">
    <property type="entry name" value="GLYCOSYLTRANSFERASE"/>
    <property type="match status" value="1"/>
</dbReference>
<organism evidence="2 3">
    <name type="scientific">Desulfomicrobium macestii</name>
    <dbReference type="NCBI Taxonomy" id="90731"/>
    <lineage>
        <taxon>Bacteria</taxon>
        <taxon>Pseudomonadati</taxon>
        <taxon>Thermodesulfobacteriota</taxon>
        <taxon>Desulfovibrionia</taxon>
        <taxon>Desulfovibrionales</taxon>
        <taxon>Desulfomicrobiaceae</taxon>
        <taxon>Desulfomicrobium</taxon>
    </lineage>
</organism>
<accession>A0ABR9H6R1</accession>